<evidence type="ECO:0000313" key="2">
    <source>
        <dbReference type="Proteomes" id="UP000224460"/>
    </source>
</evidence>
<proteinExistence type="predicted"/>
<comment type="caution">
    <text evidence="1">The sequence shown here is derived from an EMBL/GenBank/DDBJ whole genome shotgun (WGS) entry which is preliminary data.</text>
</comment>
<sequence>MKKALAMSLATCLLATSMVGCGGTKKEETPAASSAPETKKEEVKKEEPKAEEKVEIRISWWGGDDRHTATLDAIKKFEELNPNITVKAEYGGWDGHAEKITTQLAGGTCADLIQVNYDWISRLSKDGKGFYDLESLKDVLALDNYTESDLAFGRSNGILNAIPVSTTGRSLYYNKTVFDQVGVALPKTWEEFIAAGEKFAAKGLYPFDLDDGSGFTAWYLATVYVQQKTGKNFINEDGTLGFGVEDIQLGLDFYKSLEEAKVIRNLETRTNEAGTTPLYQTPSWIDGKVAGVLEWSSSIGKFEAVLKEKGQELVLGDLPMLSDAKSTGWYQKPSLLFAINKDTKYPEQTAKLLDFLLNDPEAASILGTSRGIPSSKAAAKALADAGKLEGIAYDGFKQIAECKPALVSPYMENAKMKEIYIEATQKTSYGQGTTAEIAQEMYDKMTAELANLTK</sequence>
<reference evidence="1" key="1">
    <citation type="submission" date="2017-10" db="EMBL/GenBank/DDBJ databases">
        <title>Genome sequence of cellulolytic Lachnospiraceae bacterium XHS1971 isolated from hotspring sediment.</title>
        <authorList>
            <person name="Vasudevan G."/>
            <person name="Joshi A.J."/>
            <person name="Hivarkar S."/>
            <person name="Lanjekar V.B."/>
            <person name="Dhakephalkar P.K."/>
            <person name="Dagar S."/>
        </authorList>
    </citation>
    <scope>NUCLEOTIDE SEQUENCE</scope>
    <source>
        <strain evidence="1">XHS1971</strain>
    </source>
</reference>
<dbReference type="EMBL" id="PEDL01000006">
    <property type="protein sequence ID" value="PHV70965.1"/>
    <property type="molecule type" value="Genomic_DNA"/>
</dbReference>
<organism evidence="1 2">
    <name type="scientific">Sporanaerobium hydrogeniformans</name>
    <dbReference type="NCBI Taxonomy" id="3072179"/>
    <lineage>
        <taxon>Bacteria</taxon>
        <taxon>Bacillati</taxon>
        <taxon>Bacillota</taxon>
        <taxon>Clostridia</taxon>
        <taxon>Lachnospirales</taxon>
        <taxon>Lachnospiraceae</taxon>
        <taxon>Sporanaerobium</taxon>
    </lineage>
</organism>
<evidence type="ECO:0000313" key="1">
    <source>
        <dbReference type="EMBL" id="PHV70965.1"/>
    </source>
</evidence>
<gene>
    <name evidence="1" type="ORF">CS063_08075</name>
</gene>
<keyword evidence="2" id="KW-1185">Reference proteome</keyword>
<accession>A0AC61DCL2</accession>
<name>A0AC61DCL2_9FIRM</name>
<dbReference type="Proteomes" id="UP000224460">
    <property type="component" value="Unassembled WGS sequence"/>
</dbReference>
<protein>
    <submittedName>
        <fullName evidence="1">ABC transporter substrate-binding protein</fullName>
    </submittedName>
</protein>